<dbReference type="PANTHER" id="PTHR30472">
    <property type="entry name" value="FERRIC ENTEROBACTIN TRANSPORT SYSTEM PERMEASE PROTEIN"/>
    <property type="match status" value="1"/>
</dbReference>
<keyword evidence="5 8" id="KW-0812">Transmembrane</keyword>
<evidence type="ECO:0000256" key="4">
    <source>
        <dbReference type="ARBA" id="ARBA00022475"/>
    </source>
</evidence>
<dbReference type="AlphaFoldDB" id="A0A7W8FCR8"/>
<gene>
    <name evidence="9" type="ORF">FHS32_006438</name>
</gene>
<protein>
    <submittedName>
        <fullName evidence="9">Iron complex transport system permease protein</fullName>
    </submittedName>
</protein>
<evidence type="ECO:0000313" key="10">
    <source>
        <dbReference type="Proteomes" id="UP000568022"/>
    </source>
</evidence>
<comment type="caution">
    <text evidence="9">The sequence shown here is derived from an EMBL/GenBank/DDBJ whole genome shotgun (WGS) entry which is preliminary data.</text>
</comment>
<evidence type="ECO:0000256" key="2">
    <source>
        <dbReference type="ARBA" id="ARBA00007935"/>
    </source>
</evidence>
<feature type="transmembrane region" description="Helical" evidence="8">
    <location>
        <begin position="21"/>
        <end position="41"/>
    </location>
</feature>
<reference evidence="9 10" key="1">
    <citation type="submission" date="2020-08" db="EMBL/GenBank/DDBJ databases">
        <title>Genomic Encyclopedia of Type Strains, Phase III (KMG-III): the genomes of soil and plant-associated and newly described type strains.</title>
        <authorList>
            <person name="Whitman W."/>
        </authorList>
    </citation>
    <scope>NUCLEOTIDE SEQUENCE [LARGE SCALE GENOMIC DNA]</scope>
    <source>
        <strain evidence="9 10">CECT 3226</strain>
    </source>
</reference>
<feature type="transmembrane region" description="Helical" evidence="8">
    <location>
        <begin position="249"/>
        <end position="271"/>
    </location>
</feature>
<evidence type="ECO:0000256" key="8">
    <source>
        <dbReference type="SAM" id="Phobius"/>
    </source>
</evidence>
<keyword evidence="3" id="KW-0813">Transport</keyword>
<accession>A0A7W8FCR8</accession>
<feature type="transmembrane region" description="Helical" evidence="8">
    <location>
        <begin position="131"/>
        <end position="150"/>
    </location>
</feature>
<dbReference type="InterPro" id="IPR037294">
    <property type="entry name" value="ABC_BtuC-like"/>
</dbReference>
<feature type="transmembrane region" description="Helical" evidence="8">
    <location>
        <begin position="157"/>
        <end position="179"/>
    </location>
</feature>
<organism evidence="9 10">
    <name type="scientific">Streptomyces griseoloalbus</name>
    <dbReference type="NCBI Taxonomy" id="67303"/>
    <lineage>
        <taxon>Bacteria</taxon>
        <taxon>Bacillati</taxon>
        <taxon>Actinomycetota</taxon>
        <taxon>Actinomycetes</taxon>
        <taxon>Kitasatosporales</taxon>
        <taxon>Streptomycetaceae</taxon>
        <taxon>Streptomyces</taxon>
    </lineage>
</organism>
<keyword evidence="6 8" id="KW-1133">Transmembrane helix</keyword>
<evidence type="ECO:0000313" key="9">
    <source>
        <dbReference type="EMBL" id="MBB5129649.1"/>
    </source>
</evidence>
<evidence type="ECO:0000256" key="7">
    <source>
        <dbReference type="ARBA" id="ARBA00023136"/>
    </source>
</evidence>
<evidence type="ECO:0000256" key="1">
    <source>
        <dbReference type="ARBA" id="ARBA00004651"/>
    </source>
</evidence>
<dbReference type="Pfam" id="PF01032">
    <property type="entry name" value="FecCD"/>
    <property type="match status" value="1"/>
</dbReference>
<name>A0A7W8FCR8_9ACTN</name>
<feature type="transmembrane region" description="Helical" evidence="8">
    <location>
        <begin position="76"/>
        <end position="94"/>
    </location>
</feature>
<feature type="transmembrane region" description="Helical" evidence="8">
    <location>
        <begin position="320"/>
        <end position="337"/>
    </location>
</feature>
<comment type="similarity">
    <text evidence="2">Belongs to the binding-protein-dependent transport system permease family. FecCD subfamily.</text>
</comment>
<dbReference type="EMBL" id="JACHJE010000020">
    <property type="protein sequence ID" value="MBB5129649.1"/>
    <property type="molecule type" value="Genomic_DNA"/>
</dbReference>
<sequence>MKTNRAVRTPGGLSVRLDVRALTVVVLLLVTALTASVVLIGTGDFPIPAADVLRTLVGEGDAGQEFIVTELRLPRVLVGLLVGASLGLGGALFQSISRNPLGSPDVLGLGQGATAGALTMIVLFSGTANQVTLGALVGGLVTGFAIYALAWKRGVHGYRLVLVGIGVSAIVTAVNGYLLTKSDIVDAARAVVWMTGSLDGRDWDQVWPLLALCAVLVPLVLANSRELRMMEMGDDVSYALGVRVERVRLLLMLSAVLLTASATAAAGPVGFVALTAPQLARRLTRSPGPNLMPAMVMGATLLVTADWVSQRAFGADQLPVGVVTGVLGGGYLLWLLVTERRAGRI</sequence>
<dbReference type="InterPro" id="IPR000522">
    <property type="entry name" value="ABC_transptr_permease_BtuC"/>
</dbReference>
<dbReference type="GO" id="GO:0022857">
    <property type="term" value="F:transmembrane transporter activity"/>
    <property type="evidence" value="ECO:0007669"/>
    <property type="project" value="InterPro"/>
</dbReference>
<dbReference type="PANTHER" id="PTHR30472:SF24">
    <property type="entry name" value="FERRIC ENTEROBACTIN TRANSPORT SYSTEM PERMEASE PROTEIN FEPG"/>
    <property type="match status" value="1"/>
</dbReference>
<dbReference type="Gene3D" id="1.10.3470.10">
    <property type="entry name" value="ABC transporter involved in vitamin B12 uptake, BtuC"/>
    <property type="match status" value="1"/>
</dbReference>
<dbReference type="SUPFAM" id="SSF81345">
    <property type="entry name" value="ABC transporter involved in vitamin B12 uptake, BtuC"/>
    <property type="match status" value="1"/>
</dbReference>
<keyword evidence="4" id="KW-1003">Cell membrane</keyword>
<dbReference type="Proteomes" id="UP000568022">
    <property type="component" value="Unassembled WGS sequence"/>
</dbReference>
<keyword evidence="10" id="KW-1185">Reference proteome</keyword>
<evidence type="ECO:0000256" key="3">
    <source>
        <dbReference type="ARBA" id="ARBA00022448"/>
    </source>
</evidence>
<dbReference type="CDD" id="cd06550">
    <property type="entry name" value="TM_ABC_iron-siderophores_like"/>
    <property type="match status" value="1"/>
</dbReference>
<feature type="transmembrane region" description="Helical" evidence="8">
    <location>
        <begin position="205"/>
        <end position="222"/>
    </location>
</feature>
<keyword evidence="7 8" id="KW-0472">Membrane</keyword>
<feature type="transmembrane region" description="Helical" evidence="8">
    <location>
        <begin position="106"/>
        <end position="125"/>
    </location>
</feature>
<dbReference type="FunFam" id="1.10.3470.10:FF:000001">
    <property type="entry name" value="Vitamin B12 ABC transporter permease BtuC"/>
    <property type="match status" value="1"/>
</dbReference>
<evidence type="ECO:0000256" key="6">
    <source>
        <dbReference type="ARBA" id="ARBA00022989"/>
    </source>
</evidence>
<proteinExistence type="inferred from homology"/>
<dbReference type="GO" id="GO:0005886">
    <property type="term" value="C:plasma membrane"/>
    <property type="evidence" value="ECO:0007669"/>
    <property type="project" value="UniProtKB-SubCell"/>
</dbReference>
<evidence type="ECO:0000256" key="5">
    <source>
        <dbReference type="ARBA" id="ARBA00022692"/>
    </source>
</evidence>
<comment type="subcellular location">
    <subcellularLocation>
        <location evidence="1">Cell membrane</location>
        <topology evidence="1">Multi-pass membrane protein</topology>
    </subcellularLocation>
</comment>
<dbReference type="GO" id="GO:0033214">
    <property type="term" value="P:siderophore-iron import into cell"/>
    <property type="evidence" value="ECO:0007669"/>
    <property type="project" value="TreeGrafter"/>
</dbReference>